<sequence>MGLGYLHVTFGPRNSVECWFRTVKERTKLFLE</sequence>
<dbReference type="KEGG" id="pfi:PFC_01245"/>
<reference evidence="1 2" key="1">
    <citation type="journal article" date="2012" name="J. Bacteriol.">
        <title>Genome Sequencing of a Genetically-Tractable Pyrococcus furiosus Strain Reveals a Highly Dynamic Genome.</title>
        <authorList>
            <person name="Bridger S.L."/>
            <person name="Lancaster W.A."/>
            <person name="Poole F.L.II."/>
            <person name="Schut G.J."/>
            <person name="Adams M.W."/>
        </authorList>
    </citation>
    <scope>NUCLEOTIDE SEQUENCE [LARGE SCALE GENOMIC DNA]</scope>
    <source>
        <strain evidence="1 2">COM1</strain>
    </source>
</reference>
<dbReference type="HOGENOM" id="CLU_3387511_0_0_2"/>
<evidence type="ECO:0000313" key="2">
    <source>
        <dbReference type="Proteomes" id="UP000006216"/>
    </source>
</evidence>
<proteinExistence type="predicted"/>
<evidence type="ECO:0000313" key="1">
    <source>
        <dbReference type="EMBL" id="AFN03220.1"/>
    </source>
</evidence>
<gene>
    <name evidence="1" type="ORF">PFC_01245</name>
</gene>
<name>I6UXC3_9EURY</name>
<organism evidence="2">
    <name type="scientific">Pyrococcus furiosus COM1</name>
    <dbReference type="NCBI Taxonomy" id="1185654"/>
    <lineage>
        <taxon>Archaea</taxon>
        <taxon>Methanobacteriati</taxon>
        <taxon>Methanobacteriota</taxon>
        <taxon>Thermococci</taxon>
        <taxon>Thermococcales</taxon>
        <taxon>Thermococcaceae</taxon>
        <taxon>Pyrococcus</taxon>
    </lineage>
</organism>
<dbReference type="Proteomes" id="UP000006216">
    <property type="component" value="Chromosome"/>
</dbReference>
<dbReference type="AlphaFoldDB" id="I6UXC3"/>
<accession>I6UXC3</accession>
<protein>
    <submittedName>
        <fullName evidence="1">Transposase</fullName>
    </submittedName>
</protein>
<dbReference type="EMBL" id="CP003685">
    <property type="protein sequence ID" value="AFN03220.1"/>
    <property type="molecule type" value="Genomic_DNA"/>
</dbReference>